<dbReference type="PANTHER" id="PTHR43284">
    <property type="entry name" value="ASPARAGINE SYNTHETASE (GLUTAMINE-HYDROLYZING)"/>
    <property type="match status" value="1"/>
</dbReference>
<dbReference type="EC" id="6.3.5.4" evidence="2"/>
<evidence type="ECO:0000313" key="6">
    <source>
        <dbReference type="Proteomes" id="UP000033915"/>
    </source>
</evidence>
<dbReference type="GO" id="GO:0004066">
    <property type="term" value="F:asparagine synthase (glutamine-hydrolyzing) activity"/>
    <property type="evidence" value="ECO:0007669"/>
    <property type="project" value="UniProtKB-EC"/>
</dbReference>
<comment type="caution">
    <text evidence="5">The sequence shown here is derived from an EMBL/GenBank/DDBJ whole genome shotgun (WGS) entry which is preliminary data.</text>
</comment>
<comment type="pathway">
    <text evidence="1">Amino-acid biosynthesis; L-asparagine biosynthesis; L-asparagine from L-aspartate (L-Gln route): step 1/1.</text>
</comment>
<evidence type="ECO:0000256" key="2">
    <source>
        <dbReference type="ARBA" id="ARBA00012737"/>
    </source>
</evidence>
<reference evidence="5 6" key="1">
    <citation type="journal article" date="2015" name="Nature">
        <title>rRNA introns, odd ribosomes, and small enigmatic genomes across a large radiation of phyla.</title>
        <authorList>
            <person name="Brown C.T."/>
            <person name="Hug L.A."/>
            <person name="Thomas B.C."/>
            <person name="Sharon I."/>
            <person name="Castelle C.J."/>
            <person name="Singh A."/>
            <person name="Wilkins M.J."/>
            <person name="Williams K.H."/>
            <person name="Banfield J.F."/>
        </authorList>
    </citation>
    <scope>NUCLEOTIDE SEQUENCE [LARGE SCALE GENOMIC DNA]</scope>
</reference>
<dbReference type="InterPro" id="IPR051786">
    <property type="entry name" value="ASN_synthetase/amidase"/>
</dbReference>
<proteinExistence type="predicted"/>
<dbReference type="AlphaFoldDB" id="A0A0G1KLB1"/>
<dbReference type="InterPro" id="IPR014729">
    <property type="entry name" value="Rossmann-like_a/b/a_fold"/>
</dbReference>
<dbReference type="SUPFAM" id="SSF52402">
    <property type="entry name" value="Adenine nucleotide alpha hydrolases-like"/>
    <property type="match status" value="1"/>
</dbReference>
<organism evidence="5 6">
    <name type="scientific">Candidatus Giovannonibacteria bacterium GW2011_GWC2_44_9</name>
    <dbReference type="NCBI Taxonomy" id="1618658"/>
    <lineage>
        <taxon>Bacteria</taxon>
        <taxon>Candidatus Giovannoniibacteriota</taxon>
    </lineage>
</organism>
<protein>
    <recommendedName>
        <fullName evidence="2">asparagine synthase (glutamine-hydrolyzing)</fullName>
        <ecNumber evidence="2">6.3.5.4</ecNumber>
    </recommendedName>
</protein>
<dbReference type="PANTHER" id="PTHR43284:SF1">
    <property type="entry name" value="ASPARAGINE SYNTHETASE"/>
    <property type="match status" value="1"/>
</dbReference>
<evidence type="ECO:0000259" key="4">
    <source>
        <dbReference type="Pfam" id="PF00733"/>
    </source>
</evidence>
<accession>A0A0G1KLB1</accession>
<name>A0A0G1KLB1_9BACT</name>
<dbReference type="EMBL" id="LCJT01000004">
    <property type="protein sequence ID" value="KKT84308.1"/>
    <property type="molecule type" value="Genomic_DNA"/>
</dbReference>
<evidence type="ECO:0000256" key="3">
    <source>
        <dbReference type="ARBA" id="ARBA00048741"/>
    </source>
</evidence>
<sequence length="133" mass="15573">MSMFSAVEARVPLLEKNLVEFAARIPRKYKVGAFNTKIILKEAFRGHIPDFLMHQPKRGWFSPAAKWLRNPKINALAQNILSKSYYAETAPIFNWANIDIILKDHVEGRRYNLTILWTIINFQVWAKLYKVKL</sequence>
<evidence type="ECO:0000256" key="1">
    <source>
        <dbReference type="ARBA" id="ARBA00005187"/>
    </source>
</evidence>
<evidence type="ECO:0000313" key="5">
    <source>
        <dbReference type="EMBL" id="KKT84308.1"/>
    </source>
</evidence>
<dbReference type="Gene3D" id="3.40.50.620">
    <property type="entry name" value="HUPs"/>
    <property type="match status" value="1"/>
</dbReference>
<feature type="domain" description="Asparagine synthetase" evidence="4">
    <location>
        <begin position="1"/>
        <end position="126"/>
    </location>
</feature>
<dbReference type="InterPro" id="IPR001962">
    <property type="entry name" value="Asn_synthase"/>
</dbReference>
<gene>
    <name evidence="5" type="ORF">UW81_C0004G0069</name>
</gene>
<comment type="catalytic activity">
    <reaction evidence="3">
        <text>L-aspartate + L-glutamine + ATP + H2O = L-asparagine + L-glutamate + AMP + diphosphate + H(+)</text>
        <dbReference type="Rhea" id="RHEA:12228"/>
        <dbReference type="ChEBI" id="CHEBI:15377"/>
        <dbReference type="ChEBI" id="CHEBI:15378"/>
        <dbReference type="ChEBI" id="CHEBI:29985"/>
        <dbReference type="ChEBI" id="CHEBI:29991"/>
        <dbReference type="ChEBI" id="CHEBI:30616"/>
        <dbReference type="ChEBI" id="CHEBI:33019"/>
        <dbReference type="ChEBI" id="CHEBI:58048"/>
        <dbReference type="ChEBI" id="CHEBI:58359"/>
        <dbReference type="ChEBI" id="CHEBI:456215"/>
        <dbReference type="EC" id="6.3.5.4"/>
    </reaction>
</comment>
<dbReference type="GO" id="GO:0005829">
    <property type="term" value="C:cytosol"/>
    <property type="evidence" value="ECO:0007669"/>
    <property type="project" value="TreeGrafter"/>
</dbReference>
<dbReference type="Pfam" id="PF00733">
    <property type="entry name" value="Asn_synthase"/>
    <property type="match status" value="1"/>
</dbReference>
<dbReference type="Proteomes" id="UP000033915">
    <property type="component" value="Unassembled WGS sequence"/>
</dbReference>
<dbReference type="GO" id="GO:0006529">
    <property type="term" value="P:asparagine biosynthetic process"/>
    <property type="evidence" value="ECO:0007669"/>
    <property type="project" value="InterPro"/>
</dbReference>